<feature type="transmembrane region" description="Helical" evidence="6">
    <location>
        <begin position="299"/>
        <end position="317"/>
    </location>
</feature>
<feature type="transmembrane region" description="Helical" evidence="6">
    <location>
        <begin position="43"/>
        <end position="60"/>
    </location>
</feature>
<organism evidence="9 10">
    <name type="scientific">Roseivivax halotolerans</name>
    <dbReference type="NCBI Taxonomy" id="93684"/>
    <lineage>
        <taxon>Bacteria</taxon>
        <taxon>Pseudomonadati</taxon>
        <taxon>Pseudomonadota</taxon>
        <taxon>Alphaproteobacteria</taxon>
        <taxon>Rhodobacterales</taxon>
        <taxon>Roseobacteraceae</taxon>
        <taxon>Roseivivax</taxon>
    </lineage>
</organism>
<keyword evidence="4 6" id="KW-1133">Transmembrane helix</keyword>
<keyword evidence="2" id="KW-1003">Cell membrane</keyword>
<evidence type="ECO:0000256" key="5">
    <source>
        <dbReference type="ARBA" id="ARBA00023136"/>
    </source>
</evidence>
<protein>
    <submittedName>
        <fullName evidence="9">Competence protein ComEC</fullName>
    </submittedName>
</protein>
<feature type="transmembrane region" description="Helical" evidence="6">
    <location>
        <begin position="396"/>
        <end position="418"/>
    </location>
</feature>
<keyword evidence="3 6" id="KW-0812">Transmembrane</keyword>
<proteinExistence type="predicted"/>
<feature type="domain" description="DUF4131" evidence="8">
    <location>
        <begin position="42"/>
        <end position="197"/>
    </location>
</feature>
<dbReference type="RefSeq" id="WP_093010008.1">
    <property type="nucleotide sequence ID" value="NZ_FOXV01000003.1"/>
</dbReference>
<dbReference type="STRING" id="93684.SAMN05421853_103308"/>
<evidence type="ECO:0000259" key="8">
    <source>
        <dbReference type="Pfam" id="PF13567"/>
    </source>
</evidence>
<sequence>MARIEARLEAWLGRQTGALFPWAVVAFASGIGFYFALRVEPPIPVLVAAACLGALGLVTASRVPPVLAVLALAMSLPLFGLSVAGARAHLVAGPLIEGRYYGPVEGRVVGIDRSASDKMRLTLDRVALPWMPREAVPRRVRISLHGDQRWIDPKPGSLVILTGHLSAPNGPVEPGGFDFRRHAWFLGIGGVGYTRSPALALAPAEPGSFRIARLRHAISNRVRAAMPETSGAVAAALLSGDRSAIEAGTTEALRASNLAHLLAISGLHMGLVTGIVFAALRLALVLLPGLGLVWPVKKIAAGGALLAGAGYLALSGGNVATERAFVMVAVMLLAVLADRRALSLRSVALAGLVVLLLRPEALLSPGFQMSFAATTALVAAFALWRDTGMERRLPPLLRGAAAVVISSAVAGAATAPFAMAHFNQVAHYGLLANLLAVPLMGALVMPAGLIALALMPFGLEALPLWVMRLGLDWILGVADWAAALPGAVGKVVAPSGAVLPLVALAGLIAVLVAGRGRLVALGPAALAGLMWWQTERPWLLIDANGALVGEMTAVGRALSRERGAGFAAGLWLENDGDPADQVQAAARWLQETAVIHIADKKGEAAFGGCSDQEIVVSRYTLPPDLPCLAFGPEELAATGAVAVARRGQGFLIRTVADQTGRRIWADRIEPHGPSGHAARQ</sequence>
<dbReference type="Pfam" id="PF13567">
    <property type="entry name" value="DUF4131"/>
    <property type="match status" value="1"/>
</dbReference>
<feature type="transmembrane region" description="Helical" evidence="6">
    <location>
        <begin position="19"/>
        <end position="36"/>
    </location>
</feature>
<evidence type="ECO:0000256" key="3">
    <source>
        <dbReference type="ARBA" id="ARBA00022692"/>
    </source>
</evidence>
<dbReference type="NCBIfam" id="TIGR00360">
    <property type="entry name" value="ComEC_N-term"/>
    <property type="match status" value="1"/>
</dbReference>
<evidence type="ECO:0000313" key="10">
    <source>
        <dbReference type="Proteomes" id="UP000243106"/>
    </source>
</evidence>
<gene>
    <name evidence="9" type="ORF">SAMN05421853_103308</name>
</gene>
<accession>A0A1I5XCT2</accession>
<dbReference type="GO" id="GO:0005886">
    <property type="term" value="C:plasma membrane"/>
    <property type="evidence" value="ECO:0007669"/>
    <property type="project" value="UniProtKB-SubCell"/>
</dbReference>
<keyword evidence="10" id="KW-1185">Reference proteome</keyword>
<dbReference type="InterPro" id="IPR004477">
    <property type="entry name" value="ComEC_N"/>
</dbReference>
<feature type="transmembrane region" description="Helical" evidence="6">
    <location>
        <begin position="261"/>
        <end position="287"/>
    </location>
</feature>
<evidence type="ECO:0000256" key="1">
    <source>
        <dbReference type="ARBA" id="ARBA00004651"/>
    </source>
</evidence>
<evidence type="ECO:0000256" key="4">
    <source>
        <dbReference type="ARBA" id="ARBA00022989"/>
    </source>
</evidence>
<dbReference type="EMBL" id="FOXV01000003">
    <property type="protein sequence ID" value="SFQ29792.1"/>
    <property type="molecule type" value="Genomic_DNA"/>
</dbReference>
<comment type="subcellular location">
    <subcellularLocation>
        <location evidence="1">Cell membrane</location>
        <topology evidence="1">Multi-pass membrane protein</topology>
    </subcellularLocation>
</comment>
<dbReference type="AlphaFoldDB" id="A0A1I5XCT2"/>
<feature type="transmembrane region" description="Helical" evidence="6">
    <location>
        <begin position="362"/>
        <end position="384"/>
    </location>
</feature>
<evidence type="ECO:0000313" key="9">
    <source>
        <dbReference type="EMBL" id="SFQ29792.1"/>
    </source>
</evidence>
<evidence type="ECO:0000256" key="6">
    <source>
        <dbReference type="SAM" id="Phobius"/>
    </source>
</evidence>
<keyword evidence="5 6" id="KW-0472">Membrane</keyword>
<feature type="transmembrane region" description="Helical" evidence="6">
    <location>
        <begin position="66"/>
        <end position="86"/>
    </location>
</feature>
<feature type="transmembrane region" description="Helical" evidence="6">
    <location>
        <begin position="430"/>
        <end position="454"/>
    </location>
</feature>
<dbReference type="PANTHER" id="PTHR30619:SF1">
    <property type="entry name" value="RECOMBINATION PROTEIN 2"/>
    <property type="match status" value="1"/>
</dbReference>
<dbReference type="InterPro" id="IPR052159">
    <property type="entry name" value="Competence_DNA_uptake"/>
</dbReference>
<feature type="domain" description="ComEC/Rec2-related protein" evidence="7">
    <location>
        <begin position="237"/>
        <end position="513"/>
    </location>
</feature>
<dbReference type="Pfam" id="PF03772">
    <property type="entry name" value="Competence"/>
    <property type="match status" value="1"/>
</dbReference>
<dbReference type="InterPro" id="IPR025405">
    <property type="entry name" value="DUF4131"/>
</dbReference>
<evidence type="ECO:0000259" key="7">
    <source>
        <dbReference type="Pfam" id="PF03772"/>
    </source>
</evidence>
<feature type="transmembrane region" description="Helical" evidence="6">
    <location>
        <begin position="491"/>
        <end position="513"/>
    </location>
</feature>
<dbReference type="PANTHER" id="PTHR30619">
    <property type="entry name" value="DNA INTERNALIZATION/COMPETENCE PROTEIN COMEC/REC2"/>
    <property type="match status" value="1"/>
</dbReference>
<name>A0A1I5XCT2_9RHOB</name>
<reference evidence="10" key="1">
    <citation type="submission" date="2016-10" db="EMBL/GenBank/DDBJ databases">
        <authorList>
            <person name="Varghese N."/>
            <person name="Submissions S."/>
        </authorList>
    </citation>
    <scope>NUCLEOTIDE SEQUENCE [LARGE SCALE GENOMIC DNA]</scope>
    <source>
        <strain evidence="10">JCM 10271</strain>
    </source>
</reference>
<dbReference type="Proteomes" id="UP000243106">
    <property type="component" value="Unassembled WGS sequence"/>
</dbReference>
<evidence type="ECO:0000256" key="2">
    <source>
        <dbReference type="ARBA" id="ARBA00022475"/>
    </source>
</evidence>